<evidence type="ECO:0000313" key="3">
    <source>
        <dbReference type="Proteomes" id="UP001164909"/>
    </source>
</evidence>
<feature type="domain" description="PKD/Chitinase" evidence="1">
    <location>
        <begin position="969"/>
        <end position="1066"/>
    </location>
</feature>
<dbReference type="Proteomes" id="UP001164909">
    <property type="component" value="Chromosome"/>
</dbReference>
<proteinExistence type="predicted"/>
<gene>
    <name evidence="2" type="ORF">OTK00_001810</name>
</gene>
<organism evidence="2 3">
    <name type="scientific">Caldicellulosiruptor morganii</name>
    <dbReference type="NCBI Taxonomy" id="1387555"/>
    <lineage>
        <taxon>Bacteria</taxon>
        <taxon>Bacillati</taxon>
        <taxon>Bacillota</taxon>
        <taxon>Bacillota incertae sedis</taxon>
        <taxon>Caldicellulosiruptorales</taxon>
        <taxon>Caldicellulosiruptoraceae</taxon>
        <taxon>Caldicellulosiruptor</taxon>
    </lineage>
</organism>
<sequence>MFKSKGRNKSLALFLIAVFMLEIVVQFVPLIRAYAIDYSAVANNYYEGGFDSYNGITRDDVIRDIFNNKANVYINNQNGTFYLNTEYAIDYRRAVYGLPGNVPGNPYGATKVSYSANPWKPSSVGYWWIKEYTPNVATLVPPNTSGATRVIFQYDGYGMDKKPYQNPYWTINGDDNLKWSDLTSSNLASRNDNDVKSQYASLVAQDKSENLTTTIKDKMYNDYIRGNRVLSIISSNKDLNGHYINDLSWLTKDMLFSKGVVIGSPGEGYLQVILFFRKNGVVAPVKFTGAINKFMIPNSNLEAYSISYGSPNLPKTSDGSAFLFDPAKNSTANINLTVKGVFHDLEGVPQSYRDIYKSFFFTRDEAQYYTVINYFKINGVDYTDQLVYRGITGENRYRKGEMRGNESNNDKVVFTSKSTDYNIQIPANLLQPGENTITVSAKVRVFFTAGYHMDAYNSASQTIKIIVQPKLSAPTLQLSVTPSQSTVSISNGQYVPSTIQHKVQPAKVSNITVPAGWKLVRLDFIIDKDVNRVQSATTPDYSESYNTTATTITSFTQSKTFNYNTTYIQPNQTGTPAYYGKVRYVVKGPSGNLHNSDWSGTASTSATVKVIPKDGSPVLAAASSDKIRLDSAGNPKTYTVKINVSAQIDEVGSKTIQRWVFVAIHKQNQNEKATQTVTTTSRSASTTLQVNIATSSSRTSEDFDVSGTLYFTDGSQKKTNTVTVSVPVESNGAGIDLTLTADKTLLSGKPGDVKSVTITANSTITATGSITDHRVWIRADYEQSPSPTASGTQQTLTAKRTFTYVLKKDMNGKDLIFVARSKATVGTNSLDSGQKTVKVRVVVTDDTNQVPDNQTVPEDQPIMPVEEPPNNPPTATLQAIPGVIAQGDDAFLVATASDTDKDDSATITAITASGGNVEGFAQSKNQASAIFWSDETGAYTATAVATDTKGATGTAQTSITVIPAIPRPVCYISGALKENRKVVLDASGSYAGSKRATINWSTARWKITPVDSNIPANSIKVVESLTGSQKLNCLFKTAGRYRVDLTITNNYGNSATGTWYLDIKPDEKPVVSFTTPTKILRDPLDSSQASIQITSNSYSPDNDTIVKHVWFYAWDSNNDGNFDNETWYVRKADGTWQAIGDYNAVKSFDIETFDSGNNSTITFKTNNVGKYKIELAVREEFGQETIDQFVTAYDRKRDNSINNIEDDMKTIEVLNVAPFATLSSSKVTKKTLNITVKTNYPRNSTQYAQIVAKLNNLKADLYSYGINLRYGIDIATRTAGKYQYTIPGGTVTKYLYQGGISYSINFSSQDSNGKTWTHKIEYLSFKDSSKYDSYQGDKVYSSFLDYARGISVSFVGVDVITEQYSPSNGDGTSYTYRVHYKENGQEFTSTISGWFSGWRTSGFNSSSSSTAPYMYYSGTTQDITLPQTVNTDIIAVNNSILTPTSGGDDNVSIFITDSTSTDYSQSFDKVYPFASLDNDYLKLLIDYNVKTYIIAPSAVFDLNVKNVANCYNTIQKYTLRQLANATDGKLYDSAGNAIAQLDQALNDIKEKYTNPQLTPDPVYILTNEEQLIYYPYWEDYENDVIIDQRWHYEHDETVFDNNLGKAEFDGTWLNAPIEVFTKPGKYYVTFQVQDNPPPRTSDFDEYKLWSKLERQMILYVHRRPVADFTAVYNKSTGKVTITDKSYDPDHQYNRSDKGIIAWKWQYKTTDDANWTDTTLTNLQNMTLQSGKVYLIKLEVQDCDGPNGVGVWSKPKIAMIDLSVANRPPVANFIVDSEILKGNQPSNLTDKSYDPDGDTITAWHWWIYNSDGRTNKDFGETTSNNITTVKNYIATMSEGSYKLSLQVKDSAGNYSAVTTKQFRIYSPSKDTTPELTNNPPTGTFTMTITDHRTRLKPSTTYSDPDSDPKNAEQWYIKFNGQTKYYNKLPNTLEEAGYTYDGTYEVGYRVQDNPTGRSPSLKPLWSNWYVQTYYISTDITIQAWTEKFAKRARNMTEVPSIVKNTIKTSDFKLGEGIIVKAKTFGYVEKIEVWFDRVDTRTPREGKTTKIIEGYWECSLKNGTMTLTDLHTILYPEETIKNREISYEAVKGKKPLPAPVFSTVPYSMSWSSDIFDPKLQPKFIISNNNSYVKEKWPDRYRDLWDGLYKWSDWPLGNRFSYAKAMEIYGRPPYLIKGDVLRIKLRAYRKNADGSYTTKEIDLPVNIVGSIEIGTGEIN</sequence>
<name>A0ABY7BNI5_9FIRM</name>
<dbReference type="SMART" id="SM00089">
    <property type="entry name" value="PKD"/>
    <property type="match status" value="2"/>
</dbReference>
<feature type="domain" description="PKD/Chitinase" evidence="1">
    <location>
        <begin position="1769"/>
        <end position="1866"/>
    </location>
</feature>
<dbReference type="InterPro" id="IPR035986">
    <property type="entry name" value="PKD_dom_sf"/>
</dbReference>
<evidence type="ECO:0000259" key="1">
    <source>
        <dbReference type="SMART" id="SM00089"/>
    </source>
</evidence>
<dbReference type="EMBL" id="CP113865">
    <property type="protein sequence ID" value="WAM33315.1"/>
    <property type="molecule type" value="Genomic_DNA"/>
</dbReference>
<dbReference type="InterPro" id="IPR013783">
    <property type="entry name" value="Ig-like_fold"/>
</dbReference>
<dbReference type="Gene3D" id="2.60.40.10">
    <property type="entry name" value="Immunoglobulins"/>
    <property type="match status" value="1"/>
</dbReference>
<dbReference type="RefSeq" id="WP_268760770.1">
    <property type="nucleotide sequence ID" value="NZ_CP113865.1"/>
</dbReference>
<dbReference type="InterPro" id="IPR022409">
    <property type="entry name" value="PKD/Chitinase_dom"/>
</dbReference>
<evidence type="ECO:0000313" key="2">
    <source>
        <dbReference type="EMBL" id="WAM33315.1"/>
    </source>
</evidence>
<accession>A0ABY7BNI5</accession>
<keyword evidence="3" id="KW-1185">Reference proteome</keyword>
<protein>
    <recommendedName>
        <fullName evidence="1">PKD/Chitinase domain-containing protein</fullName>
    </recommendedName>
</protein>
<reference evidence="2" key="1">
    <citation type="submission" date="2022-12" db="EMBL/GenBank/DDBJ databases">
        <authorList>
            <person name="Bing R.G."/>
            <person name="Willard D.J."/>
            <person name="Manesh M.J.H."/>
            <person name="Laemthong T."/>
            <person name="Crosby J.R."/>
            <person name="Kelly R.M."/>
        </authorList>
    </citation>
    <scope>NUCLEOTIDE SEQUENCE</scope>
    <source>
        <strain evidence="2">DSM 8990</strain>
    </source>
</reference>
<dbReference type="SUPFAM" id="SSF49299">
    <property type="entry name" value="PKD domain"/>
    <property type="match status" value="1"/>
</dbReference>